<dbReference type="AlphaFoldDB" id="A0AAW1V7F7"/>
<dbReference type="PANTHER" id="PTHR23507:SF1">
    <property type="entry name" value="FI18259P1-RELATED"/>
    <property type="match status" value="1"/>
</dbReference>
<protein>
    <recommendedName>
        <fullName evidence="8">Proton-coupled folate transporter</fullName>
    </recommendedName>
</protein>
<feature type="transmembrane region" description="Helical" evidence="5">
    <location>
        <begin position="228"/>
        <end position="249"/>
    </location>
</feature>
<evidence type="ECO:0000313" key="7">
    <source>
        <dbReference type="Proteomes" id="UP001431783"/>
    </source>
</evidence>
<dbReference type="SUPFAM" id="SSF103473">
    <property type="entry name" value="MFS general substrate transporter"/>
    <property type="match status" value="1"/>
</dbReference>
<sequence>MEPQKDASSQRSNNSSDKYYKNCIKKASWILRNVSLEPMVFLTIFASMTYQLIVQNLYLEKACRVEIGFNTSICDAMTNREGSGYSPDQERDVQKIVSKMMALRSFIQGFFPVFILLFAGSWSDRHNKRKPLILLPILGEILCCISLIINTIFFYELPLILTTLGDSLFFSLMGGWPCLLTGVYSYVGTRTDEHNRTMKIGFVSASSMAASIIGSSSAGIIFKSAGFIPSFSICITLFTVALLLGKFVVEDNKTKDKNEKSCNFFKEVFHIKYITGVFKIFRKGVTCRIIVILLAGVMTVGPWYGEVNLNYMYTRMKFKWTAVDYSIFSGIQFIVQVTGVLVAIVLFSKILKFKDATLGIIAHTGAVTASLIYATASEGKYFFVGAVCDNFHMSAQVAVRSLLSKTVAPNELCQANSLFALSETALTMIFGPMYSTIYKFTLDIYPGIYFFISACTRFIGICIFTWLYANTSRNKTILFGQKREERVICGDTNLEK</sequence>
<gene>
    <name evidence="6" type="ORF">WA026_000912</name>
</gene>
<feature type="transmembrane region" description="Helical" evidence="5">
    <location>
        <begin position="285"/>
        <end position="305"/>
    </location>
</feature>
<proteinExistence type="predicted"/>
<dbReference type="PANTHER" id="PTHR23507">
    <property type="entry name" value="ZGC:174356"/>
    <property type="match status" value="1"/>
</dbReference>
<evidence type="ECO:0008006" key="8">
    <source>
        <dbReference type="Google" id="ProtNLM"/>
    </source>
</evidence>
<dbReference type="EMBL" id="JARQZJ010000121">
    <property type="protein sequence ID" value="KAK9888682.1"/>
    <property type="molecule type" value="Genomic_DNA"/>
</dbReference>
<name>A0AAW1V7F7_9CUCU</name>
<feature type="transmembrane region" description="Helical" evidence="5">
    <location>
        <begin position="415"/>
        <end position="435"/>
    </location>
</feature>
<dbReference type="Pfam" id="PF07690">
    <property type="entry name" value="MFS_1"/>
    <property type="match status" value="1"/>
</dbReference>
<keyword evidence="3 5" id="KW-1133">Transmembrane helix</keyword>
<feature type="transmembrane region" description="Helical" evidence="5">
    <location>
        <begin position="34"/>
        <end position="53"/>
    </location>
</feature>
<feature type="transmembrane region" description="Helical" evidence="5">
    <location>
        <begin position="132"/>
        <end position="155"/>
    </location>
</feature>
<dbReference type="GO" id="GO:0016020">
    <property type="term" value="C:membrane"/>
    <property type="evidence" value="ECO:0007669"/>
    <property type="project" value="UniProtKB-SubCell"/>
</dbReference>
<evidence type="ECO:0000256" key="3">
    <source>
        <dbReference type="ARBA" id="ARBA00022989"/>
    </source>
</evidence>
<dbReference type="Gene3D" id="1.20.1250.20">
    <property type="entry name" value="MFS general substrate transporter like domains"/>
    <property type="match status" value="1"/>
</dbReference>
<evidence type="ECO:0000256" key="5">
    <source>
        <dbReference type="SAM" id="Phobius"/>
    </source>
</evidence>
<feature type="transmembrane region" description="Helical" evidence="5">
    <location>
        <begin position="200"/>
        <end position="222"/>
    </location>
</feature>
<feature type="transmembrane region" description="Helical" evidence="5">
    <location>
        <begin position="447"/>
        <end position="469"/>
    </location>
</feature>
<comment type="subcellular location">
    <subcellularLocation>
        <location evidence="1">Membrane</location>
        <topology evidence="1">Multi-pass membrane protein</topology>
    </subcellularLocation>
</comment>
<dbReference type="InterPro" id="IPR011701">
    <property type="entry name" value="MFS"/>
</dbReference>
<organism evidence="6 7">
    <name type="scientific">Henosepilachna vigintioctopunctata</name>
    <dbReference type="NCBI Taxonomy" id="420089"/>
    <lineage>
        <taxon>Eukaryota</taxon>
        <taxon>Metazoa</taxon>
        <taxon>Ecdysozoa</taxon>
        <taxon>Arthropoda</taxon>
        <taxon>Hexapoda</taxon>
        <taxon>Insecta</taxon>
        <taxon>Pterygota</taxon>
        <taxon>Neoptera</taxon>
        <taxon>Endopterygota</taxon>
        <taxon>Coleoptera</taxon>
        <taxon>Polyphaga</taxon>
        <taxon>Cucujiformia</taxon>
        <taxon>Coccinelloidea</taxon>
        <taxon>Coccinellidae</taxon>
        <taxon>Epilachninae</taxon>
        <taxon>Epilachnini</taxon>
        <taxon>Henosepilachna</taxon>
    </lineage>
</organism>
<feature type="transmembrane region" description="Helical" evidence="5">
    <location>
        <begin position="325"/>
        <end position="346"/>
    </location>
</feature>
<keyword evidence="2 5" id="KW-0812">Transmembrane</keyword>
<reference evidence="6 7" key="1">
    <citation type="submission" date="2023-03" db="EMBL/GenBank/DDBJ databases">
        <title>Genome insight into feeding habits of ladybird beetles.</title>
        <authorList>
            <person name="Li H.-S."/>
            <person name="Huang Y.-H."/>
            <person name="Pang H."/>
        </authorList>
    </citation>
    <scope>NUCLEOTIDE SEQUENCE [LARGE SCALE GENOMIC DNA]</scope>
    <source>
        <strain evidence="6">SYSU_2023b</strain>
        <tissue evidence="6">Whole body</tissue>
    </source>
</reference>
<keyword evidence="7" id="KW-1185">Reference proteome</keyword>
<feature type="transmembrane region" description="Helical" evidence="5">
    <location>
        <begin position="101"/>
        <end position="120"/>
    </location>
</feature>
<accession>A0AAW1V7F7</accession>
<evidence type="ECO:0000256" key="4">
    <source>
        <dbReference type="ARBA" id="ARBA00023136"/>
    </source>
</evidence>
<dbReference type="InterPro" id="IPR036259">
    <property type="entry name" value="MFS_trans_sf"/>
</dbReference>
<evidence type="ECO:0000256" key="2">
    <source>
        <dbReference type="ARBA" id="ARBA00022692"/>
    </source>
</evidence>
<evidence type="ECO:0000256" key="1">
    <source>
        <dbReference type="ARBA" id="ARBA00004141"/>
    </source>
</evidence>
<comment type="caution">
    <text evidence="6">The sequence shown here is derived from an EMBL/GenBank/DDBJ whole genome shotgun (WGS) entry which is preliminary data.</text>
</comment>
<feature type="transmembrane region" description="Helical" evidence="5">
    <location>
        <begin position="167"/>
        <end position="188"/>
    </location>
</feature>
<evidence type="ECO:0000313" key="6">
    <source>
        <dbReference type="EMBL" id="KAK9888682.1"/>
    </source>
</evidence>
<dbReference type="GO" id="GO:0022857">
    <property type="term" value="F:transmembrane transporter activity"/>
    <property type="evidence" value="ECO:0007669"/>
    <property type="project" value="InterPro"/>
</dbReference>
<keyword evidence="4 5" id="KW-0472">Membrane</keyword>
<dbReference type="Proteomes" id="UP001431783">
    <property type="component" value="Unassembled WGS sequence"/>
</dbReference>